<dbReference type="HAMAP" id="MF_01470">
    <property type="entry name" value="Cas1"/>
    <property type="match status" value="1"/>
</dbReference>
<gene>
    <name evidence="9" type="ORF">FGO68_gene11358</name>
</gene>
<dbReference type="Pfam" id="PF01867">
    <property type="entry name" value="Cas_Cas1"/>
    <property type="match status" value="1"/>
</dbReference>
<dbReference type="NCBIfam" id="TIGR03640">
    <property type="entry name" value="cas1_DVULG"/>
    <property type="match status" value="1"/>
</dbReference>
<sequence length="347" mass="38524">MRKLLNTLFVTTQGSYLGKKNETVVVTQSGVIRVQLPLIALESVVCFGRVGCSPALMGALGRAGICLTFLSESGRFLASVRGFASGNILLRRQQFRLADSPEGSIAIAREIVLAKLANSRTVLVRAARDVSPTDTVRLEMLRKTADRLLATVPDIRKCQEMNALRGYEGEAARQYFNAFDALRSPSVAPEFAFTSRSRRPPLDRLNALLSFVYTLLLQDCRAACESVGLDSCVGYLHDDRPGKPSMALDLMEEFRAPVGDRFVFSLINRKQVSPGDFLIRENGAVEMTDACRKTVLVAWQNRKREEIQHPFTLESTPIGLLPYVQALLLARHIRGDMVRYPPFLSKS</sequence>
<dbReference type="InterPro" id="IPR019856">
    <property type="entry name" value="CRISPR-assoc_Cas1_DVULG"/>
</dbReference>
<keyword evidence="6" id="KW-0051">Antiviral defense</keyword>
<dbReference type="AlphaFoldDB" id="A0A8J8SUV2"/>
<keyword evidence="10" id="KW-1185">Reference proteome</keyword>
<dbReference type="Gene3D" id="3.100.10.20">
    <property type="entry name" value="CRISPR-associated endonuclease Cas1, N-terminal domain"/>
    <property type="match status" value="1"/>
</dbReference>
<accession>A0A8J8SUV2</accession>
<evidence type="ECO:0000256" key="3">
    <source>
        <dbReference type="ARBA" id="ARBA00022759"/>
    </source>
</evidence>
<evidence type="ECO:0000256" key="1">
    <source>
        <dbReference type="ARBA" id="ARBA00022722"/>
    </source>
</evidence>
<proteinExistence type="inferred from homology"/>
<keyword evidence="7" id="KW-0238">DNA-binding</keyword>
<dbReference type="GO" id="GO:0046872">
    <property type="term" value="F:metal ion binding"/>
    <property type="evidence" value="ECO:0007669"/>
    <property type="project" value="UniProtKB-KW"/>
</dbReference>
<dbReference type="OrthoDB" id="10397134at2759"/>
<evidence type="ECO:0008006" key="11">
    <source>
        <dbReference type="Google" id="ProtNLM"/>
    </source>
</evidence>
<evidence type="ECO:0000313" key="10">
    <source>
        <dbReference type="Proteomes" id="UP000785679"/>
    </source>
</evidence>
<dbReference type="Gene3D" id="1.20.120.920">
    <property type="entry name" value="CRISPR-associated endonuclease Cas1, C-terminal domain"/>
    <property type="match status" value="1"/>
</dbReference>
<dbReference type="GO" id="GO:0051607">
    <property type="term" value="P:defense response to virus"/>
    <property type="evidence" value="ECO:0007669"/>
    <property type="project" value="UniProtKB-KW"/>
</dbReference>
<dbReference type="NCBIfam" id="TIGR00287">
    <property type="entry name" value="cas1"/>
    <property type="match status" value="1"/>
</dbReference>
<evidence type="ECO:0000256" key="2">
    <source>
        <dbReference type="ARBA" id="ARBA00022723"/>
    </source>
</evidence>
<dbReference type="InterPro" id="IPR002729">
    <property type="entry name" value="CRISPR-assoc_Cas1"/>
</dbReference>
<dbReference type="InterPro" id="IPR042206">
    <property type="entry name" value="CRISPR-assoc_Cas1_C"/>
</dbReference>
<organism evidence="9 10">
    <name type="scientific">Halteria grandinella</name>
    <dbReference type="NCBI Taxonomy" id="5974"/>
    <lineage>
        <taxon>Eukaryota</taxon>
        <taxon>Sar</taxon>
        <taxon>Alveolata</taxon>
        <taxon>Ciliophora</taxon>
        <taxon>Intramacronucleata</taxon>
        <taxon>Spirotrichea</taxon>
        <taxon>Stichotrichia</taxon>
        <taxon>Sporadotrichida</taxon>
        <taxon>Halteriidae</taxon>
        <taxon>Halteria</taxon>
    </lineage>
</organism>
<evidence type="ECO:0000256" key="5">
    <source>
        <dbReference type="ARBA" id="ARBA00022842"/>
    </source>
</evidence>
<dbReference type="PANTHER" id="PTHR34353:SF2">
    <property type="entry name" value="CRISPR-ASSOCIATED ENDONUCLEASE CAS1 1"/>
    <property type="match status" value="1"/>
</dbReference>
<dbReference type="PANTHER" id="PTHR34353">
    <property type="entry name" value="CRISPR-ASSOCIATED ENDONUCLEASE CAS1 1"/>
    <property type="match status" value="1"/>
</dbReference>
<dbReference type="GO" id="GO:0003677">
    <property type="term" value="F:DNA binding"/>
    <property type="evidence" value="ECO:0007669"/>
    <property type="project" value="UniProtKB-KW"/>
</dbReference>
<protein>
    <recommendedName>
        <fullName evidence="11">CRISPR-associated endonuclease Cas1</fullName>
    </recommendedName>
</protein>
<dbReference type="EMBL" id="RRYP01029755">
    <property type="protein sequence ID" value="TNV71555.1"/>
    <property type="molecule type" value="Genomic_DNA"/>
</dbReference>
<dbReference type="GO" id="GO:0004520">
    <property type="term" value="F:DNA endonuclease activity"/>
    <property type="evidence" value="ECO:0007669"/>
    <property type="project" value="InterPro"/>
</dbReference>
<keyword evidence="1" id="KW-0540">Nuclease</keyword>
<keyword evidence="4" id="KW-0378">Hydrolase</keyword>
<keyword evidence="3" id="KW-0255">Endonuclease</keyword>
<evidence type="ECO:0000256" key="8">
    <source>
        <dbReference type="ARBA" id="ARBA00023211"/>
    </source>
</evidence>
<dbReference type="InterPro" id="IPR050646">
    <property type="entry name" value="Cas1"/>
</dbReference>
<keyword evidence="5" id="KW-0460">Magnesium</keyword>
<keyword evidence="8" id="KW-0464">Manganese</keyword>
<dbReference type="Proteomes" id="UP000785679">
    <property type="component" value="Unassembled WGS sequence"/>
</dbReference>
<name>A0A8J8SUV2_HALGN</name>
<evidence type="ECO:0000313" key="9">
    <source>
        <dbReference type="EMBL" id="TNV71555.1"/>
    </source>
</evidence>
<dbReference type="InterPro" id="IPR042211">
    <property type="entry name" value="CRISPR-assoc_Cas1_N"/>
</dbReference>
<dbReference type="GO" id="GO:0016787">
    <property type="term" value="F:hydrolase activity"/>
    <property type="evidence" value="ECO:0007669"/>
    <property type="project" value="UniProtKB-KW"/>
</dbReference>
<evidence type="ECO:0000256" key="4">
    <source>
        <dbReference type="ARBA" id="ARBA00022801"/>
    </source>
</evidence>
<dbReference type="CDD" id="cd09721">
    <property type="entry name" value="Cas1_I-C"/>
    <property type="match status" value="1"/>
</dbReference>
<reference evidence="9" key="1">
    <citation type="submission" date="2019-06" db="EMBL/GenBank/DDBJ databases">
        <authorList>
            <person name="Zheng W."/>
        </authorList>
    </citation>
    <scope>NUCLEOTIDE SEQUENCE</scope>
    <source>
        <strain evidence="9">QDHG01</strain>
    </source>
</reference>
<evidence type="ECO:0000256" key="6">
    <source>
        <dbReference type="ARBA" id="ARBA00023118"/>
    </source>
</evidence>
<comment type="caution">
    <text evidence="9">The sequence shown here is derived from an EMBL/GenBank/DDBJ whole genome shotgun (WGS) entry which is preliminary data.</text>
</comment>
<dbReference type="GO" id="GO:0043571">
    <property type="term" value="P:maintenance of CRISPR repeat elements"/>
    <property type="evidence" value="ECO:0007669"/>
    <property type="project" value="InterPro"/>
</dbReference>
<evidence type="ECO:0000256" key="7">
    <source>
        <dbReference type="ARBA" id="ARBA00023125"/>
    </source>
</evidence>
<keyword evidence="2" id="KW-0479">Metal-binding</keyword>